<dbReference type="AlphaFoldDB" id="A0A250XSL2"/>
<proteinExistence type="predicted"/>
<dbReference type="OrthoDB" id="442921at2759"/>
<dbReference type="InterPro" id="IPR029071">
    <property type="entry name" value="Ubiquitin-like_domsf"/>
</dbReference>
<evidence type="ECO:0008006" key="4">
    <source>
        <dbReference type="Google" id="ProtNLM"/>
    </source>
</evidence>
<dbReference type="Proteomes" id="UP000232323">
    <property type="component" value="Unassembled WGS sequence"/>
</dbReference>
<accession>A0A250XSL2</accession>
<feature type="compositionally biased region" description="Polar residues" evidence="1">
    <location>
        <begin position="181"/>
        <end position="200"/>
    </location>
</feature>
<name>A0A250XSL2_9CHLO</name>
<organism evidence="2 3">
    <name type="scientific">Chlamydomonas eustigma</name>
    <dbReference type="NCBI Taxonomy" id="1157962"/>
    <lineage>
        <taxon>Eukaryota</taxon>
        <taxon>Viridiplantae</taxon>
        <taxon>Chlorophyta</taxon>
        <taxon>core chlorophytes</taxon>
        <taxon>Chlorophyceae</taxon>
        <taxon>CS clade</taxon>
        <taxon>Chlamydomonadales</taxon>
        <taxon>Chlamydomonadaceae</taxon>
        <taxon>Chlamydomonas</taxon>
    </lineage>
</organism>
<dbReference type="CDD" id="cd01763">
    <property type="entry name" value="Ubl_SUMO_like"/>
    <property type="match status" value="1"/>
</dbReference>
<evidence type="ECO:0000313" key="3">
    <source>
        <dbReference type="Proteomes" id="UP000232323"/>
    </source>
</evidence>
<keyword evidence="3" id="KW-1185">Reference proteome</keyword>
<dbReference type="EMBL" id="BEGY01000220">
    <property type="protein sequence ID" value="GAX86045.1"/>
    <property type="molecule type" value="Genomic_DNA"/>
</dbReference>
<feature type="region of interest" description="Disordered" evidence="1">
    <location>
        <begin position="178"/>
        <end position="205"/>
    </location>
</feature>
<dbReference type="SUPFAM" id="SSF54236">
    <property type="entry name" value="Ubiquitin-like"/>
    <property type="match status" value="1"/>
</dbReference>
<protein>
    <recommendedName>
        <fullName evidence="4">Rad60/SUMO-like domain-containing protein</fullName>
    </recommendedName>
</protein>
<gene>
    <name evidence="2" type="ORF">CEUSTIGMA_g13460.t1</name>
</gene>
<evidence type="ECO:0000313" key="2">
    <source>
        <dbReference type="EMBL" id="GAX86045.1"/>
    </source>
</evidence>
<reference evidence="2 3" key="1">
    <citation type="submission" date="2017-08" db="EMBL/GenBank/DDBJ databases">
        <title>Acidophilic green algal genome provides insights into adaptation to an acidic environment.</title>
        <authorList>
            <person name="Hirooka S."/>
            <person name="Hirose Y."/>
            <person name="Kanesaki Y."/>
            <person name="Higuchi S."/>
            <person name="Fujiwara T."/>
            <person name="Onuma R."/>
            <person name="Era A."/>
            <person name="Ohbayashi R."/>
            <person name="Uzuka A."/>
            <person name="Nozaki H."/>
            <person name="Yoshikawa H."/>
            <person name="Miyagishima S.Y."/>
        </authorList>
    </citation>
    <scope>NUCLEOTIDE SEQUENCE [LARGE SCALE GENOMIC DNA]</scope>
    <source>
        <strain evidence="2 3">NIES-2499</strain>
    </source>
</reference>
<evidence type="ECO:0000256" key="1">
    <source>
        <dbReference type="SAM" id="MobiDB-lite"/>
    </source>
</evidence>
<dbReference type="Gene3D" id="3.10.20.90">
    <property type="entry name" value="Phosphatidylinositol 3-kinase Catalytic Subunit, Chain A, domain 1"/>
    <property type="match status" value="1"/>
</dbReference>
<comment type="caution">
    <text evidence="2">The sequence shown here is derived from an EMBL/GenBank/DDBJ whole genome shotgun (WGS) entry which is preliminary data.</text>
</comment>
<sequence length="319" mass="34873">MYILPKAPPENQTWRLGNWVDSQGDQALCTAAAVVEDAEGNGKVLKASKYIRGVAKASGSGKRKNPSQIQNDEIVLIDDDSDSEDDQFSLLAPAKKARGNTDQEFSFLESPCDPDIEKEKVSLGIGQRSDRTALSMDALKLLKNSDSIRKALDDAENLKVLNENDDLLSTSLPSASGLRMYNNSFRKPPMTNQRPTPNTQSEEDEEIMRLLKEDAQLAGATGGGEHVAEENAACVQEDKITITCQCKFGKVLIKLRVSDPLSKLQATFLASAVSKGWLPQPETPPGFRIEFDGDKVGMDETPKSLGLEDEDSVDISWKV</sequence>